<feature type="compositionally biased region" description="Basic and acidic residues" evidence="1">
    <location>
        <begin position="3299"/>
        <end position="3308"/>
    </location>
</feature>
<dbReference type="Proteomes" id="UP000747399">
    <property type="component" value="Unassembled WGS sequence"/>
</dbReference>
<reference evidence="2" key="1">
    <citation type="journal article" date="2021" name="Proc. Natl. Acad. Sci. U.S.A.">
        <title>Three genomes in the algal genus Volvox reveal the fate of a haploid sex-determining region after a transition to homothallism.</title>
        <authorList>
            <person name="Yamamoto K."/>
            <person name="Hamaji T."/>
            <person name="Kawai-Toyooka H."/>
            <person name="Matsuzaki R."/>
            <person name="Takahashi F."/>
            <person name="Nishimura Y."/>
            <person name="Kawachi M."/>
            <person name="Noguchi H."/>
            <person name="Minakuchi Y."/>
            <person name="Umen J.G."/>
            <person name="Toyoda A."/>
            <person name="Nozaki H."/>
        </authorList>
    </citation>
    <scope>NUCLEOTIDE SEQUENCE</scope>
    <source>
        <strain evidence="2">NIES-3780</strain>
    </source>
</reference>
<protein>
    <recommendedName>
        <fullName evidence="4">Cleavage/polyadenylation specificity factor A subunit N-terminal domain-containing protein</fullName>
    </recommendedName>
</protein>
<feature type="region of interest" description="Disordered" evidence="1">
    <location>
        <begin position="2997"/>
        <end position="3035"/>
    </location>
</feature>
<feature type="region of interest" description="Disordered" evidence="1">
    <location>
        <begin position="1245"/>
        <end position="1294"/>
    </location>
</feature>
<feature type="region of interest" description="Disordered" evidence="1">
    <location>
        <begin position="1452"/>
        <end position="1473"/>
    </location>
</feature>
<feature type="compositionally biased region" description="Low complexity" evidence="1">
    <location>
        <begin position="2067"/>
        <end position="2078"/>
    </location>
</feature>
<evidence type="ECO:0000313" key="3">
    <source>
        <dbReference type="Proteomes" id="UP000747399"/>
    </source>
</evidence>
<proteinExistence type="predicted"/>
<feature type="region of interest" description="Disordered" evidence="1">
    <location>
        <begin position="1539"/>
        <end position="1578"/>
    </location>
</feature>
<feature type="compositionally biased region" description="Low complexity" evidence="1">
    <location>
        <begin position="692"/>
        <end position="712"/>
    </location>
</feature>
<feature type="compositionally biased region" description="Low complexity" evidence="1">
    <location>
        <begin position="1558"/>
        <end position="1569"/>
    </location>
</feature>
<dbReference type="EMBL" id="BNCO01000011">
    <property type="protein sequence ID" value="GIL51538.1"/>
    <property type="molecule type" value="Genomic_DNA"/>
</dbReference>
<feature type="region of interest" description="Disordered" evidence="1">
    <location>
        <begin position="2641"/>
        <end position="2664"/>
    </location>
</feature>
<feature type="region of interest" description="Disordered" evidence="1">
    <location>
        <begin position="1596"/>
        <end position="1654"/>
    </location>
</feature>
<evidence type="ECO:0000313" key="2">
    <source>
        <dbReference type="EMBL" id="GIL51538.1"/>
    </source>
</evidence>
<feature type="region of interest" description="Disordered" evidence="1">
    <location>
        <begin position="564"/>
        <end position="601"/>
    </location>
</feature>
<feature type="compositionally biased region" description="Low complexity" evidence="1">
    <location>
        <begin position="1245"/>
        <end position="1259"/>
    </location>
</feature>
<dbReference type="InterPro" id="IPR050358">
    <property type="entry name" value="RSE1/DDB1/CFT1"/>
</dbReference>
<feature type="region of interest" description="Disordered" evidence="1">
    <location>
        <begin position="1137"/>
        <end position="1160"/>
    </location>
</feature>
<feature type="compositionally biased region" description="Low complexity" evidence="1">
    <location>
        <begin position="2997"/>
        <end position="3013"/>
    </location>
</feature>
<comment type="caution">
    <text evidence="2">The sequence shown here is derived from an EMBL/GenBank/DDBJ whole genome shotgun (WGS) entry which is preliminary data.</text>
</comment>
<dbReference type="InterPro" id="IPR015943">
    <property type="entry name" value="WD40/YVTN_repeat-like_dom_sf"/>
</dbReference>
<dbReference type="PANTHER" id="PTHR10644">
    <property type="entry name" value="DNA REPAIR/RNA PROCESSING CPSF FAMILY"/>
    <property type="match status" value="1"/>
</dbReference>
<feature type="region of interest" description="Disordered" evidence="1">
    <location>
        <begin position="669"/>
        <end position="741"/>
    </location>
</feature>
<evidence type="ECO:0000256" key="1">
    <source>
        <dbReference type="SAM" id="MobiDB-lite"/>
    </source>
</evidence>
<organism evidence="2 3">
    <name type="scientific">Volvox africanus</name>
    <dbReference type="NCBI Taxonomy" id="51714"/>
    <lineage>
        <taxon>Eukaryota</taxon>
        <taxon>Viridiplantae</taxon>
        <taxon>Chlorophyta</taxon>
        <taxon>core chlorophytes</taxon>
        <taxon>Chlorophyceae</taxon>
        <taxon>CS clade</taxon>
        <taxon>Chlamydomonadales</taxon>
        <taxon>Volvocaceae</taxon>
        <taxon>Volvox</taxon>
    </lineage>
</organism>
<feature type="compositionally biased region" description="Basic and acidic residues" evidence="1">
    <location>
        <begin position="2649"/>
        <end position="2664"/>
    </location>
</feature>
<accession>A0A8J4EX19</accession>
<sequence>MAATWLSKTLVPSGVVDRVVCGSFVENGHPGQAQVVLLHAGSSLEMLAIGASGAASSICSQPLQAGEAVLDLRVLRGGPTNGDGQPDPDSLILLVDGGRVTVLRFNESCNRFVLVQEVQLVGPGTQPRFMPRLLAPSPSGQHGVALAAFQDRILYLPPAAVVACAPAPAVTVAAGESATSVPTGDAGGVPREQVQASIPGAGTGDAAATAVPGARYRAVLTNTPVSYIHRLPLDDAVPPPVLTAGPIVGAAPRDLRRATADTLMASGSRLAASSGYLPLQLEPGCGAIWDLAIIESPCLSTDHDGAVAADGGLEGRGALKSGGKGFDGGWAGSAGPGHRQERQIAIGSGSGSAGKCGFRVVALVHRSSTDAGEVLLLRWIPGAHDLLLCDLVVRLGACGPSAGLSRTGACGPGQGQWEFQRPPLLGMAHVLRTTPPEHEAGLVVLGTHGAVFLLAALLVRHALPTSGRSDLRTVGPVAGSAPALEAASPLRPISAGAATDGAAGATVGGNSSLSGMVTAHLSADGCAGADGASAAATGAAAQPPVLSLECLVAAAFALRNTYQEAGTREGSRHSDGSSSSSGNGEGEEDDGNNDIGGPSAVTGRCRRLRGLATHLKFCVGRSQPPPTHHLQYAPEAASGRGWSYLRFVETQFAAATGTVAVAHHHVAEGDGDDGMEVSDGTGSGGSHAVRQAGSASAVTRSGARRSGASAVSGGDGDSSGRSGLCRYVGEEDDVGPGSRATSAFLRRCGPQRATGRPVHDRLREQFDRMASMIKLYRSVAEHAVVGAATAGDGGGASIGVASHAEWAAWAEHFQRFPVQPASKPDMLSLLQLQIQVNWMLRHLRREELEAQVRGVGDSTAMMDLRRAAEAAAKATAAAAAAAAAIEDVTLEECQGNAARPLPPLKQASPVIGVERLPVAEPHYDGHILSAAEWLPPMLSPATGPFGCNSIAGAPPKGPRLLVCAAAGPALCITLTAAGAPPPGASRAAAAAAAVADDIETTAGVQAAVSDRSFHDIEGAGGEAAPGLKLLAAAQEGAEGDLPVVHLKAIRCLMPGDVGAGASTAAASAASPAASGQRMAVRPARAVAALPSWSGGILVWSEEGGDVLILRHRYKPSPQLPQQHGRRQLQRLGLRLRPRPVAPPTQPSPAPPSPTPPALSPHVISAFAAHGAAGFPMDVGTCAPMMATAVPWPFARSSGSNLLGDGAIAGPSAAGGSQPPPRRRQGPGILGLTPGAGAWCQDAVGSASGAARGSGPLGPAHRTGVSAELRCDGPRRRGRTAPGSGGTSLGQPRTPLSTVRKAPAALALRLLGRAPQPRPMVDFVVTEAAGISGHGRLLQVTGAVLGLQHPEGAAPEPRDPKLQVLRGCLTAQVVARMPSQGATPTGLWSIPLRTPIAPAGVAPGAPSHAGGVAAPVPNPQPGAPPAGGSLIVLSFVGGSRALAPVLDTDFAAESGSGGSEFGPGRAPSPPELGVMEPSLRDVTDALQLRHWEPTVAAGLVAEGVFVQITQSGILMASLDLVSCPASGAAATVAVAPSGGSATLDDGDGPGVGVGSCDAPLPRSSWPSPKSSRYEDRSPLEQMPQLSQPLEAMYTASTRLQRQQQQHHREQQLWHGDGSQMPGTAAAAAERPPPGMAATSGGGGGESRGPSISGYSSMAEGMGAMALASDMQADDNAQGAMGFSTESLSNRQDGTPGAMSSLAQTQDGHAAPVFYGPFTPQCLQSMPPPPPPPALGPHALGARVSGSFQVRGDAVVDAHDGDGASTSAVEAEVSHGGVAWWNATASDITTGAVAPGCVVLVRRLDRRLTVLGVVQQTTSGGTDGSGTSRLSRKRPRSTLVLRELGFSLPLDCEPSCCTLRPILPSRSPSPQPRPHSAFRRSPSSSFMAAAIASAAATVPAAATTITDAVDSGAPGISVGAGTATALSAGLPPLPPRPGLSNQGGSPVLAVAGGAHWNGPASVSVGGASGGAPAAAAAAGTVHASSWRYQLLVGDHAPSIQLLLLTYGSSGLCCTRLARVSTTVPPGLGPCGGLTGPQSASVPESVLFIAPAPVPTAAAAALGPGGSSGGSRSSSSISSISTDRRELRTVMPSGLPGTHCSESAATAPAAYSGSPPDSSLMCLVGLRSGGVTVFSYGVAGVSAPAADHQVPSDDMEDIGFMAAPSGAMGANSTGGNGDGTEAMGSYALEPSKGSSAPEATTAAAEFARRSRRNGGRVGESGFGAELPGVLRVVWRCNLEQVPLRLASLAPCRPWQVLAVGSAVHLLELTAPSGRLLCSPLLPSTGNWMGTGFAATPHQPLPPPSKGLEALLAAPLYLPAAGTRDVSGAGVTAAIAGESRKQRPVAPSQAGSLPLELALVVLNDGSWRLLSLQRLSRLGRQPPSAMPLGPDSGGTISGMAGACPASLPIPGTVPIGRPRLLMHVPQLFPHLQFPGHAHRPSVQTAARLAPRLDGISAASGSEAVAAKSDSGATASHVTSPGGEGYLVLLADDAEGSQVQRGGSRYVHVLEAASGRQVTSFDVDAAASGFLATCACMWQVRQEADDDGGEAVFLGCGPGPRWQHHWWEQTGIRENQSALEVAEVAIAAPPPAAAGVELHNEHVGPGAAAAAPVDEDLERGLQMVREMVGEVDAVMIEGRQHAPPRWRWRHRPRGRAEAAEPNDARGPRAIDEQLEADADGDGDAEGPMDDDVEVVARRLWHLVEAEMVGQALPTTRMGDSRGAAATGRRCRPPTGAPHMLLVIGCTGQGGGEVMVLHMVPALLQLVAQPHGSGAGDGVSGTAAAKAVSSPNANTPIEHLGEDWFPWPLARSRSPLQRWLGWSGWAYPGGEAEAVAVEPAPPPSAADGGDGADARIGSATTASTPTTAAEYKLPTTRVVHLQVVHRLLLAKPVTALCPYNEETLMVAAGRRMLIYTMRDGRLHRTGWVATRNPITVMSACSARSLLACTDGVTGVMLYTALSLRTDSVPGAQAAPPFGLRLIAADAIHRPITSLLLMPSQSLPSRQLPQSLPSDQSGPSMSRTGAGASHASPPGEAMDAGPVANERNAAGEASGQTPAGEAAGMNAGESSAIIAATDSLGRLLLLTPGPATLLSCRNLITLAAVQCPDAGLRLRAHLPNPVTRYNMARPLQPKVPGLLLAGLSGAVHHVRPCPDAAVPLLFLLERALASHWAARLPTGGRHRSAQEAEVDALDEAGRWWWWCHQGHPGVLDGDLLEQLLDLPRPAKLQVLRRVPAKALRAALAASGSGRDAEYYEAVAAVDTKLQALAQAQEQEQVQESCNGTAMQVDGCAAGPLQAVAHEEEALGDRLREASSRKQPQQLHGGTSAEAGSGMGASDDDDLDSVLQVLQDILTL</sequence>
<feature type="region of interest" description="Disordered" evidence="1">
    <location>
        <begin position="2058"/>
        <end position="2081"/>
    </location>
</feature>
<evidence type="ECO:0008006" key="4">
    <source>
        <dbReference type="Google" id="ProtNLM"/>
    </source>
</evidence>
<dbReference type="Gene3D" id="2.130.10.10">
    <property type="entry name" value="YVTN repeat-like/Quinoprotein amine dehydrogenase"/>
    <property type="match status" value="1"/>
</dbReference>
<feature type="region of interest" description="Disordered" evidence="1">
    <location>
        <begin position="3299"/>
        <end position="3334"/>
    </location>
</feature>
<feature type="compositionally biased region" description="Basic and acidic residues" evidence="1">
    <location>
        <begin position="566"/>
        <end position="575"/>
    </location>
</feature>
<feature type="compositionally biased region" description="Pro residues" evidence="1">
    <location>
        <begin position="1139"/>
        <end position="1158"/>
    </location>
</feature>
<gene>
    <name evidence="2" type="ORF">Vafri_7510</name>
</gene>
<name>A0A8J4EX19_9CHLO</name>
<feature type="compositionally biased region" description="Low complexity" evidence="1">
    <location>
        <begin position="1205"/>
        <end position="1216"/>
    </location>
</feature>
<feature type="region of interest" description="Disordered" evidence="1">
    <location>
        <begin position="1204"/>
        <end position="1229"/>
    </location>
</feature>
<keyword evidence="3" id="KW-1185">Reference proteome</keyword>